<proteinExistence type="predicted"/>
<dbReference type="EMBL" id="WOCE01000005">
    <property type="protein sequence ID" value="KAE9614575.1"/>
    <property type="molecule type" value="Genomic_DNA"/>
</dbReference>
<dbReference type="Proteomes" id="UP000447434">
    <property type="component" value="Chromosome 5"/>
</dbReference>
<evidence type="ECO:0000313" key="1">
    <source>
        <dbReference type="EMBL" id="KAE9614575.1"/>
    </source>
</evidence>
<keyword evidence="2" id="KW-1185">Reference proteome</keyword>
<organism evidence="1 2">
    <name type="scientific">Lupinus albus</name>
    <name type="common">White lupine</name>
    <name type="synonym">Lupinus termis</name>
    <dbReference type="NCBI Taxonomy" id="3870"/>
    <lineage>
        <taxon>Eukaryota</taxon>
        <taxon>Viridiplantae</taxon>
        <taxon>Streptophyta</taxon>
        <taxon>Embryophyta</taxon>
        <taxon>Tracheophyta</taxon>
        <taxon>Spermatophyta</taxon>
        <taxon>Magnoliopsida</taxon>
        <taxon>eudicotyledons</taxon>
        <taxon>Gunneridae</taxon>
        <taxon>Pentapetalae</taxon>
        <taxon>rosids</taxon>
        <taxon>fabids</taxon>
        <taxon>Fabales</taxon>
        <taxon>Fabaceae</taxon>
        <taxon>Papilionoideae</taxon>
        <taxon>50 kb inversion clade</taxon>
        <taxon>genistoids sensu lato</taxon>
        <taxon>core genistoids</taxon>
        <taxon>Genisteae</taxon>
        <taxon>Lupinus</taxon>
    </lineage>
</organism>
<dbReference type="OrthoDB" id="10560600at2759"/>
<reference evidence="2" key="1">
    <citation type="journal article" date="2020" name="Nat. Commun.">
        <title>Genome sequence of the cluster root forming white lupin.</title>
        <authorList>
            <person name="Hufnagel B."/>
            <person name="Marques A."/>
            <person name="Soriano A."/>
            <person name="Marques L."/>
            <person name="Divol F."/>
            <person name="Doumas P."/>
            <person name="Sallet E."/>
            <person name="Mancinotti D."/>
            <person name="Carrere S."/>
            <person name="Marande W."/>
            <person name="Arribat S."/>
            <person name="Keller J."/>
            <person name="Huneau C."/>
            <person name="Blein T."/>
            <person name="Aime D."/>
            <person name="Laguerre M."/>
            <person name="Taylor J."/>
            <person name="Schubert V."/>
            <person name="Nelson M."/>
            <person name="Geu-Flores F."/>
            <person name="Crespi M."/>
            <person name="Gallardo-Guerrero K."/>
            <person name="Delaux P.-M."/>
            <person name="Salse J."/>
            <person name="Berges H."/>
            <person name="Guyot R."/>
            <person name="Gouzy J."/>
            <person name="Peret B."/>
        </authorList>
    </citation>
    <scope>NUCLEOTIDE SEQUENCE [LARGE SCALE GENOMIC DNA]</scope>
    <source>
        <strain evidence="2">cv. Amiga</strain>
    </source>
</reference>
<comment type="caution">
    <text evidence="1">The sequence shown here is derived from an EMBL/GenBank/DDBJ whole genome shotgun (WGS) entry which is preliminary data.</text>
</comment>
<dbReference type="AlphaFoldDB" id="A0A6A4QJD8"/>
<evidence type="ECO:0000313" key="2">
    <source>
        <dbReference type="Proteomes" id="UP000447434"/>
    </source>
</evidence>
<sequence>MGASDNATSNLMQVVLLNELMESRTIKFGLHLSECCIDMEIISTSSEQSKHRRDFFTYAREVRPYIPI</sequence>
<name>A0A6A4QJD8_LUPAL</name>
<accession>A0A6A4QJD8</accession>
<protein>
    <submittedName>
        <fullName evidence="1">Uncharacterized protein</fullName>
    </submittedName>
</protein>
<gene>
    <name evidence="1" type="ORF">Lalb_Chr05g0229631</name>
</gene>